<dbReference type="SUPFAM" id="SSF53623">
    <property type="entry name" value="MurD-like peptide ligases, catalytic domain"/>
    <property type="match status" value="1"/>
</dbReference>
<evidence type="ECO:0000256" key="2">
    <source>
        <dbReference type="ARBA" id="ARBA00022618"/>
    </source>
</evidence>
<comment type="subcellular location">
    <subcellularLocation>
        <location evidence="7 8">Cytoplasm</location>
    </subcellularLocation>
</comment>
<feature type="binding site" evidence="7">
    <location>
        <begin position="185"/>
        <end position="186"/>
    </location>
    <ligand>
        <name>UDP-N-acetyl-alpha-D-muramoyl-L-alanyl-D-glutamate</name>
        <dbReference type="ChEBI" id="CHEBI:83900"/>
    </ligand>
</feature>
<reference evidence="13" key="1">
    <citation type="submission" date="2022-10" db="EMBL/GenBank/DDBJ databases">
        <title>Whole-Genome Sequencing of Brachybacterium huguangmaarense BRM-3, Isolated from Betula schmidtii.</title>
        <authorList>
            <person name="Haam D."/>
        </authorList>
    </citation>
    <scope>NUCLEOTIDE SEQUENCE</scope>
    <source>
        <strain evidence="13">BRM-3</strain>
    </source>
</reference>
<feature type="modified residue" description="N6-carboxylysine" evidence="7">
    <location>
        <position position="252"/>
    </location>
</feature>
<keyword evidence="3 7" id="KW-0133">Cell shape</keyword>
<dbReference type="Pfam" id="PF01225">
    <property type="entry name" value="Mur_ligase"/>
    <property type="match status" value="1"/>
</dbReference>
<accession>A0ABY6FXB3</accession>
<keyword evidence="6 7" id="KW-0961">Cell wall biogenesis/degradation</keyword>
<dbReference type="Gene3D" id="3.40.1390.10">
    <property type="entry name" value="MurE/MurF, N-terminal domain"/>
    <property type="match status" value="1"/>
</dbReference>
<feature type="binding site" evidence="7">
    <location>
        <position position="220"/>
    </location>
    <ligand>
        <name>UDP-N-acetyl-alpha-D-muramoyl-L-alanyl-D-glutamate</name>
        <dbReference type="ChEBI" id="CHEBI:83900"/>
    </ligand>
</feature>
<feature type="binding site" evidence="7">
    <location>
        <position position="212"/>
    </location>
    <ligand>
        <name>UDP-N-acetyl-alpha-D-muramoyl-L-alanyl-D-glutamate</name>
        <dbReference type="ChEBI" id="CHEBI:83900"/>
    </ligand>
</feature>
<feature type="domain" description="Mur ligase N-terminal catalytic" evidence="10">
    <location>
        <begin position="49"/>
        <end position="97"/>
    </location>
</feature>
<dbReference type="NCBIfam" id="TIGR01085">
    <property type="entry name" value="murE"/>
    <property type="match status" value="1"/>
</dbReference>
<dbReference type="NCBIfam" id="NF001124">
    <property type="entry name" value="PRK00139.1-2"/>
    <property type="match status" value="1"/>
</dbReference>
<feature type="binding site" evidence="7">
    <location>
        <position position="55"/>
    </location>
    <ligand>
        <name>UDP-N-acetyl-alpha-D-muramoyl-L-alanyl-D-glutamate</name>
        <dbReference type="ChEBI" id="CHEBI:83900"/>
    </ligand>
</feature>
<keyword evidence="7" id="KW-0067">ATP-binding</keyword>
<keyword evidence="7" id="KW-0460">Magnesium</keyword>
<feature type="compositionally biased region" description="Low complexity" evidence="9">
    <location>
        <begin position="1"/>
        <end position="15"/>
    </location>
</feature>
<keyword evidence="7" id="KW-0547">Nucleotide-binding</keyword>
<dbReference type="EC" id="6.3.2.13" evidence="7"/>
<feature type="binding site" evidence="7">
    <location>
        <begin position="138"/>
        <end position="144"/>
    </location>
    <ligand>
        <name>ATP</name>
        <dbReference type="ChEBI" id="CHEBI:30616"/>
    </ligand>
</feature>
<feature type="short sequence motif" description="Meso-diaminopimelate recognition motif" evidence="7">
    <location>
        <begin position="442"/>
        <end position="445"/>
    </location>
</feature>
<comment type="caution">
    <text evidence="7">Lacks conserved residue(s) required for the propagation of feature annotation.</text>
</comment>
<dbReference type="RefSeq" id="WP_263592777.1">
    <property type="nucleotide sequence ID" value="NZ_CP107020.1"/>
</dbReference>
<feature type="domain" description="Mur ligase central" evidence="12">
    <location>
        <begin position="136"/>
        <end position="346"/>
    </location>
</feature>
<dbReference type="Gene3D" id="3.40.1190.10">
    <property type="entry name" value="Mur-like, catalytic domain"/>
    <property type="match status" value="1"/>
</dbReference>
<feature type="binding site" evidence="7">
    <location>
        <position position="418"/>
    </location>
    <ligand>
        <name>meso-2,6-diaminopimelate</name>
        <dbReference type="ChEBI" id="CHEBI:57791"/>
    </ligand>
</feature>
<feature type="binding site" evidence="7">
    <location>
        <position position="499"/>
    </location>
    <ligand>
        <name>meso-2,6-diaminopimelate</name>
        <dbReference type="ChEBI" id="CHEBI:57791"/>
    </ligand>
</feature>
<evidence type="ECO:0000256" key="8">
    <source>
        <dbReference type="RuleBase" id="RU004135"/>
    </source>
</evidence>
<dbReference type="Proteomes" id="UP001164305">
    <property type="component" value="Chromosome"/>
</dbReference>
<evidence type="ECO:0000256" key="9">
    <source>
        <dbReference type="SAM" id="MobiDB-lite"/>
    </source>
</evidence>
<dbReference type="InterPro" id="IPR004101">
    <property type="entry name" value="Mur_ligase_C"/>
</dbReference>
<dbReference type="Pfam" id="PF02875">
    <property type="entry name" value="Mur_ligase_C"/>
    <property type="match status" value="1"/>
</dbReference>
<feature type="region of interest" description="Disordered" evidence="9">
    <location>
        <begin position="1"/>
        <end position="22"/>
    </location>
</feature>
<dbReference type="InterPro" id="IPR035911">
    <property type="entry name" value="MurE/MurF_N"/>
</dbReference>
<evidence type="ECO:0000256" key="4">
    <source>
        <dbReference type="ARBA" id="ARBA00022984"/>
    </source>
</evidence>
<evidence type="ECO:0000256" key="3">
    <source>
        <dbReference type="ARBA" id="ARBA00022960"/>
    </source>
</evidence>
<dbReference type="InterPro" id="IPR000713">
    <property type="entry name" value="Mur_ligase_N"/>
</dbReference>
<dbReference type="PANTHER" id="PTHR23135">
    <property type="entry name" value="MUR LIGASE FAMILY MEMBER"/>
    <property type="match status" value="1"/>
</dbReference>
<evidence type="ECO:0000259" key="11">
    <source>
        <dbReference type="Pfam" id="PF02875"/>
    </source>
</evidence>
<keyword evidence="5 7" id="KW-0131">Cell cycle</keyword>
<evidence type="ECO:0000313" key="14">
    <source>
        <dbReference type="Proteomes" id="UP001164305"/>
    </source>
</evidence>
<dbReference type="PANTHER" id="PTHR23135:SF4">
    <property type="entry name" value="UDP-N-ACETYLMURAMOYL-L-ALANYL-D-GLUTAMATE--2,6-DIAMINOPIMELATE LIGASE MURE HOMOLOG, CHLOROPLASTIC"/>
    <property type="match status" value="1"/>
</dbReference>
<evidence type="ECO:0000313" key="13">
    <source>
        <dbReference type="EMBL" id="UYG15563.1"/>
    </source>
</evidence>
<dbReference type="NCBIfam" id="NF001126">
    <property type="entry name" value="PRK00139.1-4"/>
    <property type="match status" value="1"/>
</dbReference>
<dbReference type="HAMAP" id="MF_00208">
    <property type="entry name" value="MurE"/>
    <property type="match status" value="1"/>
</dbReference>
<evidence type="ECO:0000256" key="6">
    <source>
        <dbReference type="ARBA" id="ARBA00023316"/>
    </source>
</evidence>
<gene>
    <name evidence="7" type="primary">murE</name>
    <name evidence="13" type="ORF">BRM3_07840</name>
</gene>
<dbReference type="InterPro" id="IPR005761">
    <property type="entry name" value="UDP-N-AcMur-Glu-dNH2Pim_ligase"/>
</dbReference>
<dbReference type="InterPro" id="IPR036565">
    <property type="entry name" value="Mur-like_cat_sf"/>
</dbReference>
<feature type="domain" description="Mur ligase C-terminal" evidence="11">
    <location>
        <begin position="369"/>
        <end position="497"/>
    </location>
</feature>
<dbReference type="SUPFAM" id="SSF63418">
    <property type="entry name" value="MurE/MurF N-terminal domain"/>
    <property type="match status" value="1"/>
</dbReference>
<dbReference type="GO" id="GO:0008765">
    <property type="term" value="F:UDP-N-acetylmuramoylalanyl-D-glutamate-2,6-diaminopimelate ligase activity"/>
    <property type="evidence" value="ECO:0007669"/>
    <property type="project" value="UniProtKB-EC"/>
</dbReference>
<dbReference type="InterPro" id="IPR013221">
    <property type="entry name" value="Mur_ligase_cen"/>
</dbReference>
<keyword evidence="14" id="KW-1185">Reference proteome</keyword>
<evidence type="ECO:0000256" key="1">
    <source>
        <dbReference type="ARBA" id="ARBA00005898"/>
    </source>
</evidence>
<dbReference type="Gene3D" id="3.90.190.20">
    <property type="entry name" value="Mur ligase, C-terminal domain"/>
    <property type="match status" value="1"/>
</dbReference>
<comment type="similarity">
    <text evidence="1 7">Belongs to the MurCDEF family. MurE subfamily.</text>
</comment>
<comment type="PTM">
    <text evidence="7">Carboxylation is probably crucial for Mg(2+) binding and, consequently, for the gamma-phosphate positioning of ATP.</text>
</comment>
<comment type="function">
    <text evidence="7">Catalyzes the addition of meso-diaminopimelic acid to the nucleotide precursor UDP-N-acetylmuramoyl-L-alanyl-D-glutamate (UMAG) in the biosynthesis of bacterial cell-wall peptidoglycan.</text>
</comment>
<keyword evidence="7" id="KW-0963">Cytoplasm</keyword>
<protein>
    <recommendedName>
        <fullName evidence="7">UDP-N-acetylmuramoyl-L-alanyl-D-glutamate--2,6-diaminopimelate ligase</fullName>
        <ecNumber evidence="7">6.3.2.13</ecNumber>
    </recommendedName>
    <alternativeName>
        <fullName evidence="7">Meso-A2pm-adding enzyme</fullName>
    </alternativeName>
    <alternativeName>
        <fullName evidence="7">Meso-diaminopimelate-adding enzyme</fullName>
    </alternativeName>
    <alternativeName>
        <fullName evidence="7">UDP-MurNAc-L-Ala-D-Glu:meso-diaminopimelate ligase</fullName>
    </alternativeName>
    <alternativeName>
        <fullName evidence="7">UDP-MurNAc-tripeptide synthetase</fullName>
    </alternativeName>
    <alternativeName>
        <fullName evidence="7">UDP-N-acetylmuramyl-tripeptide synthetase</fullName>
    </alternativeName>
</protein>
<feature type="binding site" evidence="7">
    <location>
        <position position="53"/>
    </location>
    <ligand>
        <name>UDP-N-acetyl-alpha-D-muramoyl-L-alanyl-D-glutamate</name>
        <dbReference type="ChEBI" id="CHEBI:83900"/>
    </ligand>
</feature>
<organism evidence="13 14">
    <name type="scientific">Brachybacterium huguangmaarense</name>
    <dbReference type="NCBI Taxonomy" id="1652028"/>
    <lineage>
        <taxon>Bacteria</taxon>
        <taxon>Bacillati</taxon>
        <taxon>Actinomycetota</taxon>
        <taxon>Actinomycetes</taxon>
        <taxon>Micrococcales</taxon>
        <taxon>Dermabacteraceae</taxon>
        <taxon>Brachybacterium</taxon>
    </lineage>
</organism>
<evidence type="ECO:0000256" key="5">
    <source>
        <dbReference type="ARBA" id="ARBA00023306"/>
    </source>
</evidence>
<name>A0ABY6FXB3_9MICO</name>
<comment type="pathway">
    <text evidence="7 8">Cell wall biogenesis; peptidoglycan biosynthesis.</text>
</comment>
<evidence type="ECO:0000256" key="7">
    <source>
        <dbReference type="HAMAP-Rule" id="MF_00208"/>
    </source>
</evidence>
<keyword evidence="4 7" id="KW-0573">Peptidoglycan synthesis</keyword>
<comment type="cofactor">
    <cofactor evidence="7">
        <name>Mg(2+)</name>
        <dbReference type="ChEBI" id="CHEBI:18420"/>
    </cofactor>
</comment>
<evidence type="ECO:0000259" key="12">
    <source>
        <dbReference type="Pfam" id="PF08245"/>
    </source>
</evidence>
<keyword evidence="7 13" id="KW-0436">Ligase</keyword>
<dbReference type="EMBL" id="CP107020">
    <property type="protein sequence ID" value="UYG15563.1"/>
    <property type="molecule type" value="Genomic_DNA"/>
</dbReference>
<dbReference type="Pfam" id="PF08245">
    <property type="entry name" value="Mur_ligase_M"/>
    <property type="match status" value="1"/>
</dbReference>
<dbReference type="SUPFAM" id="SSF53244">
    <property type="entry name" value="MurD-like peptide ligases, peptide-binding domain"/>
    <property type="match status" value="1"/>
</dbReference>
<evidence type="ECO:0000259" key="10">
    <source>
        <dbReference type="Pfam" id="PF01225"/>
    </source>
</evidence>
<sequence length="531" mass="55046">MTAPQAQADTTTAPAAEPPRPRASVPVAALALAQTLGARLDGDGDVVLEGVTLDSRSVVAGDLWCALPGAHAHGADFAAQAASRGAAAALTDAAGEAPCREAGLTVLVSEDPRRDTARASATVYATDRRRPVTIGVTGTNGKTSITTMVHETLQELGYSSGVIGTAGTAYRDAAGREHRIRTVRTTPEAPETHGILARMAEAEVAFCAMEVSSHAMVLHRADEILFDVVCFTNLSQDHLDFHGDMEHYFAAKASLFTPAHARAAVICVDDAWGRRLAAQTPLPTVTYATLPGVEADVRAEDLRVGAASGGLGTAFAAVGRDGARHELVSPLPGRHYVANTIAVALLLDALGLPVESTAASITRSAVVPGRMEQVAETPVRGVVDYSHTEDSLVQALTTLRALPGTRRLLVVMGAGGDRDRAKRPLMGAAAARLADAVVVTDDNPRSEDPASIRRAVLGGIPADSPAEVHEVADRGEAIARAVRLAGPGDTILVAGKGAETGQDVGGSILPFDDREHLRTALARAAQEGHAC</sequence>
<keyword evidence="2 7" id="KW-0132">Cell division</keyword>
<feature type="binding site" evidence="7">
    <location>
        <position position="495"/>
    </location>
    <ligand>
        <name>meso-2,6-diaminopimelate</name>
        <dbReference type="ChEBI" id="CHEBI:57791"/>
    </ligand>
</feature>
<proteinExistence type="inferred from homology"/>
<comment type="catalytic activity">
    <reaction evidence="7">
        <text>UDP-N-acetyl-alpha-D-muramoyl-L-alanyl-D-glutamate + meso-2,6-diaminopimelate + ATP = UDP-N-acetyl-alpha-D-muramoyl-L-alanyl-gamma-D-glutamyl-meso-2,6-diaminopimelate + ADP + phosphate + H(+)</text>
        <dbReference type="Rhea" id="RHEA:23676"/>
        <dbReference type="ChEBI" id="CHEBI:15378"/>
        <dbReference type="ChEBI" id="CHEBI:30616"/>
        <dbReference type="ChEBI" id="CHEBI:43474"/>
        <dbReference type="ChEBI" id="CHEBI:57791"/>
        <dbReference type="ChEBI" id="CHEBI:83900"/>
        <dbReference type="ChEBI" id="CHEBI:83905"/>
        <dbReference type="ChEBI" id="CHEBI:456216"/>
        <dbReference type="EC" id="6.3.2.13"/>
    </reaction>
</comment>
<dbReference type="InterPro" id="IPR036615">
    <property type="entry name" value="Mur_ligase_C_dom_sf"/>
</dbReference>
<feature type="binding site" evidence="7">
    <location>
        <begin position="442"/>
        <end position="445"/>
    </location>
    <ligand>
        <name>meso-2,6-diaminopimelate</name>
        <dbReference type="ChEBI" id="CHEBI:57791"/>
    </ligand>
</feature>